<keyword evidence="8" id="KW-0131">Cell cycle</keyword>
<dbReference type="Gene3D" id="3.65.10.10">
    <property type="entry name" value="Enolpyruvate transferase domain"/>
    <property type="match status" value="2"/>
</dbReference>
<comment type="caution">
    <text evidence="17">The sequence shown here is derived from an EMBL/GenBank/DDBJ whole genome shotgun (WGS) entry which is preliminary data.</text>
</comment>
<keyword evidence="4" id="KW-0132">Cell division</keyword>
<keyword evidence="6" id="KW-0133">Cell shape</keyword>
<accession>G2FDV9</accession>
<dbReference type="GO" id="GO:0008760">
    <property type="term" value="F:UDP-N-acetylglucosamine 1-carboxyvinyltransferase activity"/>
    <property type="evidence" value="ECO:0007669"/>
    <property type="project" value="UniProtKB-EC"/>
</dbReference>
<protein>
    <recommendedName>
        <fullName evidence="12">UDP-N-acetylglucosamine 1-carboxyvinyltransferase</fullName>
        <ecNumber evidence="11">2.5.1.7</ecNumber>
    </recommendedName>
    <alternativeName>
        <fullName evidence="13">Enoylpyruvate transferase</fullName>
    </alternativeName>
    <alternativeName>
        <fullName evidence="14">UDP-N-acetylglucosamine enolpyruvyl transferase</fullName>
    </alternativeName>
</protein>
<evidence type="ECO:0000256" key="9">
    <source>
        <dbReference type="ARBA" id="ARBA00023316"/>
    </source>
</evidence>
<comment type="similarity">
    <text evidence="10">Belongs to the EPSP synthase family. MurA subfamily.</text>
</comment>
<evidence type="ECO:0000259" key="16">
    <source>
        <dbReference type="Pfam" id="PF00275"/>
    </source>
</evidence>
<dbReference type="GO" id="GO:0005737">
    <property type="term" value="C:cytoplasm"/>
    <property type="evidence" value="ECO:0007669"/>
    <property type="project" value="UniProtKB-SubCell"/>
</dbReference>
<name>G2FDV9_9GAMM</name>
<comment type="catalytic activity">
    <reaction evidence="15">
        <text>phosphoenolpyruvate + UDP-N-acetyl-alpha-D-glucosamine = UDP-N-acetyl-3-O-(1-carboxyvinyl)-alpha-D-glucosamine + phosphate</text>
        <dbReference type="Rhea" id="RHEA:18681"/>
        <dbReference type="ChEBI" id="CHEBI:43474"/>
        <dbReference type="ChEBI" id="CHEBI:57705"/>
        <dbReference type="ChEBI" id="CHEBI:58702"/>
        <dbReference type="ChEBI" id="CHEBI:68483"/>
        <dbReference type="EC" id="2.5.1.7"/>
    </reaction>
</comment>
<evidence type="ECO:0000256" key="15">
    <source>
        <dbReference type="ARBA" id="ARBA00047527"/>
    </source>
</evidence>
<organism evidence="17 18">
    <name type="scientific">endosymbiont of Tevnia jerichonana</name>
    <name type="common">vent Tica</name>
    <dbReference type="NCBI Taxonomy" id="1049564"/>
    <lineage>
        <taxon>Bacteria</taxon>
        <taxon>Pseudomonadati</taxon>
        <taxon>Pseudomonadota</taxon>
        <taxon>Gammaproteobacteria</taxon>
        <taxon>sulfur-oxidizing symbionts</taxon>
    </lineage>
</organism>
<dbReference type="Pfam" id="PF00275">
    <property type="entry name" value="EPSP_synthase"/>
    <property type="match status" value="1"/>
</dbReference>
<dbReference type="PATRIC" id="fig|1049564.3.peg.1092"/>
<gene>
    <name evidence="17" type="primary">murA2</name>
    <name evidence="17" type="ORF">TevJSym_ag00210</name>
</gene>
<keyword evidence="18" id="KW-1185">Reference proteome</keyword>
<comment type="subcellular location">
    <subcellularLocation>
        <location evidence="1">Cytoplasm</location>
    </subcellularLocation>
</comment>
<keyword evidence="9" id="KW-0961">Cell wall biogenesis/degradation</keyword>
<dbReference type="SUPFAM" id="SSF55205">
    <property type="entry name" value="EPT/RTPC-like"/>
    <property type="match status" value="1"/>
</dbReference>
<evidence type="ECO:0000256" key="14">
    <source>
        <dbReference type="ARBA" id="ARBA00042842"/>
    </source>
</evidence>
<keyword evidence="3" id="KW-0963">Cytoplasm</keyword>
<dbReference type="EMBL" id="AFZB01000007">
    <property type="protein sequence ID" value="EGW54943.1"/>
    <property type="molecule type" value="Genomic_DNA"/>
</dbReference>
<evidence type="ECO:0000256" key="1">
    <source>
        <dbReference type="ARBA" id="ARBA00004496"/>
    </source>
</evidence>
<evidence type="ECO:0000256" key="4">
    <source>
        <dbReference type="ARBA" id="ARBA00022618"/>
    </source>
</evidence>
<evidence type="ECO:0000256" key="2">
    <source>
        <dbReference type="ARBA" id="ARBA00004752"/>
    </source>
</evidence>
<proteinExistence type="inferred from homology"/>
<dbReference type="AlphaFoldDB" id="G2FDV9"/>
<evidence type="ECO:0000256" key="5">
    <source>
        <dbReference type="ARBA" id="ARBA00022679"/>
    </source>
</evidence>
<dbReference type="InterPro" id="IPR001986">
    <property type="entry name" value="Enolpyruvate_Tfrase_dom"/>
</dbReference>
<evidence type="ECO:0000256" key="6">
    <source>
        <dbReference type="ARBA" id="ARBA00022960"/>
    </source>
</evidence>
<evidence type="ECO:0000256" key="13">
    <source>
        <dbReference type="ARBA" id="ARBA00042443"/>
    </source>
</evidence>
<dbReference type="PANTHER" id="PTHR43783:SF1">
    <property type="entry name" value="UDP-N-ACETYLGLUCOSAMINE 1-CARBOXYVINYLTRANSFERASE"/>
    <property type="match status" value="1"/>
</dbReference>
<evidence type="ECO:0000256" key="10">
    <source>
        <dbReference type="ARBA" id="ARBA00038367"/>
    </source>
</evidence>
<dbReference type="EC" id="2.5.1.7" evidence="11"/>
<evidence type="ECO:0000313" key="18">
    <source>
        <dbReference type="Proteomes" id="UP000005167"/>
    </source>
</evidence>
<dbReference type="GO" id="GO:0008360">
    <property type="term" value="P:regulation of cell shape"/>
    <property type="evidence" value="ECO:0007669"/>
    <property type="project" value="UniProtKB-KW"/>
</dbReference>
<evidence type="ECO:0000256" key="3">
    <source>
        <dbReference type="ARBA" id="ARBA00022490"/>
    </source>
</evidence>
<feature type="domain" description="Enolpyruvate transferase" evidence="16">
    <location>
        <begin position="7"/>
        <end position="150"/>
    </location>
</feature>
<dbReference type="Proteomes" id="UP000005167">
    <property type="component" value="Unassembled WGS sequence"/>
</dbReference>
<evidence type="ECO:0000313" key="17">
    <source>
        <dbReference type="EMBL" id="EGW54943.1"/>
    </source>
</evidence>
<evidence type="ECO:0000256" key="12">
    <source>
        <dbReference type="ARBA" id="ARBA00039754"/>
    </source>
</evidence>
<dbReference type="GO" id="GO:0051301">
    <property type="term" value="P:cell division"/>
    <property type="evidence" value="ECO:0007669"/>
    <property type="project" value="UniProtKB-KW"/>
</dbReference>
<dbReference type="eggNOG" id="COG0766">
    <property type="taxonomic scope" value="Bacteria"/>
</dbReference>
<keyword evidence="5 17" id="KW-0808">Transferase</keyword>
<evidence type="ECO:0000256" key="11">
    <source>
        <dbReference type="ARBA" id="ARBA00039108"/>
    </source>
</evidence>
<evidence type="ECO:0000256" key="7">
    <source>
        <dbReference type="ARBA" id="ARBA00022984"/>
    </source>
</evidence>
<evidence type="ECO:0000256" key="8">
    <source>
        <dbReference type="ARBA" id="ARBA00023306"/>
    </source>
</evidence>
<reference evidence="17 18" key="1">
    <citation type="journal article" date="2011" name="ISME J.">
        <title>The endosymbionts of the deep-sea tubeworms Riftia pachyptila and Tevnia jerichonana share an identical physiology as revealed by proteogenomic analyses.</title>
        <authorList>
            <person name="Gardebrecht A."/>
            <person name="Markert S."/>
            <person name="Felbeck H."/>
            <person name="Thuermer A."/>
            <person name="Albrecht D."/>
            <person name="Wollherr A."/>
            <person name="Kabisch J."/>
            <person name="Lehmann R."/>
            <person name="Daniel R."/>
            <person name="Liesegang H."/>
            <person name="Hecker M."/>
            <person name="Sievert S.M."/>
            <person name="Schweder T."/>
        </authorList>
    </citation>
    <scope>NUCLEOTIDE SEQUENCE [LARGE SCALE GENOMIC DNA]</scope>
</reference>
<comment type="pathway">
    <text evidence="2">Cell wall biogenesis; peptidoglycan biosynthesis.</text>
</comment>
<keyword evidence="7" id="KW-0573">Peptidoglycan synthesis</keyword>
<dbReference type="InterPro" id="IPR050068">
    <property type="entry name" value="MurA_subfamily"/>
</dbReference>
<dbReference type="GO" id="GO:0071555">
    <property type="term" value="P:cell wall organization"/>
    <property type="evidence" value="ECO:0007669"/>
    <property type="project" value="UniProtKB-KW"/>
</dbReference>
<dbReference type="InterPro" id="IPR013792">
    <property type="entry name" value="RNA3'P_cycl/enolpyr_Trfase_a/b"/>
</dbReference>
<dbReference type="InterPro" id="IPR036968">
    <property type="entry name" value="Enolpyruvate_Tfrase_sf"/>
</dbReference>
<dbReference type="PANTHER" id="PTHR43783">
    <property type="entry name" value="UDP-N-ACETYLGLUCOSAMINE 1-CARBOXYVINYLTRANSFERASE"/>
    <property type="match status" value="1"/>
</dbReference>
<dbReference type="GO" id="GO:0009252">
    <property type="term" value="P:peptidoglycan biosynthetic process"/>
    <property type="evidence" value="ECO:0007669"/>
    <property type="project" value="UniProtKB-KW"/>
</dbReference>
<sequence>MDKLIIKGGIPLQGEVRIAGAKNAALPILAATLLADSPMRVGNVPHLQDITTTMGLLGGMGATLVVDEKMGIEADTASITRFHAPYELVKTMRASILVLGPMLSRFGEAEVSLPGGCAIGSRPVNLHIDGLRAMGADISVENGYIRARAKRLRGRASSWIWSR</sequence>